<dbReference type="InterPro" id="IPR051449">
    <property type="entry name" value="ABC-2_transporter_component"/>
</dbReference>
<keyword evidence="3" id="KW-0813">Transport</keyword>
<feature type="transmembrane region" description="Helical" evidence="8">
    <location>
        <begin position="247"/>
        <end position="274"/>
    </location>
</feature>
<dbReference type="PROSITE" id="PS51012">
    <property type="entry name" value="ABC_TM2"/>
    <property type="match status" value="1"/>
</dbReference>
<organism evidence="10 11">
    <name type="scientific">Alicyclobacillus fastidiosus</name>
    <dbReference type="NCBI Taxonomy" id="392011"/>
    <lineage>
        <taxon>Bacteria</taxon>
        <taxon>Bacillati</taxon>
        <taxon>Bacillota</taxon>
        <taxon>Bacilli</taxon>
        <taxon>Bacillales</taxon>
        <taxon>Alicyclobacillaceae</taxon>
        <taxon>Alicyclobacillus</taxon>
    </lineage>
</organism>
<evidence type="ECO:0000256" key="4">
    <source>
        <dbReference type="ARBA" id="ARBA00022475"/>
    </source>
</evidence>
<gene>
    <name evidence="10" type="ORF">KKP3000_001719</name>
</gene>
<dbReference type="PANTHER" id="PTHR30294:SF45">
    <property type="entry name" value="LINEARMYCIN RESISTANCE PERMEASE PROTEIN LNRN"/>
    <property type="match status" value="1"/>
</dbReference>
<evidence type="ECO:0000259" key="9">
    <source>
        <dbReference type="PROSITE" id="PS51012"/>
    </source>
</evidence>
<feature type="transmembrane region" description="Helical" evidence="8">
    <location>
        <begin position="280"/>
        <end position="306"/>
    </location>
</feature>
<evidence type="ECO:0000256" key="7">
    <source>
        <dbReference type="ARBA" id="ARBA00023136"/>
    </source>
</evidence>
<dbReference type="Gene3D" id="3.40.1710.10">
    <property type="entry name" value="abc type-2 transporter like domain"/>
    <property type="match status" value="1"/>
</dbReference>
<evidence type="ECO:0000256" key="1">
    <source>
        <dbReference type="ARBA" id="ARBA00004651"/>
    </source>
</evidence>
<dbReference type="InterPro" id="IPR013525">
    <property type="entry name" value="ABC2_TM"/>
</dbReference>
<evidence type="ECO:0000313" key="10">
    <source>
        <dbReference type="EMBL" id="MFB5192515.1"/>
    </source>
</evidence>
<keyword evidence="4" id="KW-1003">Cell membrane</keyword>
<reference evidence="10 11" key="1">
    <citation type="journal article" date="2024" name="Int. J. Mol. Sci.">
        <title>Exploration of Alicyclobacillus spp. Genome in Search of Antibiotic Resistance.</title>
        <authorList>
            <person name="Bucka-Kolendo J."/>
            <person name="Kiousi D.E."/>
            <person name="Dekowska A."/>
            <person name="Mikolajczuk-Szczyrba A."/>
            <person name="Karadedos D.M."/>
            <person name="Michael P."/>
            <person name="Galanis A."/>
            <person name="Sokolowska B."/>
        </authorList>
    </citation>
    <scope>NUCLEOTIDE SEQUENCE [LARGE SCALE GENOMIC DNA]</scope>
    <source>
        <strain evidence="10 11">KKP 3000</strain>
    </source>
</reference>
<dbReference type="Pfam" id="PF12698">
    <property type="entry name" value="ABC2_membrane_3"/>
    <property type="match status" value="1"/>
</dbReference>
<feature type="transmembrane region" description="Helical" evidence="8">
    <location>
        <begin position="313"/>
        <end position="333"/>
    </location>
</feature>
<feature type="transmembrane region" description="Helical" evidence="8">
    <location>
        <begin position="369"/>
        <end position="389"/>
    </location>
</feature>
<sequence length="394" mass="43004">MNACLTILKRTLLELVRSRGNVIWMLMLPVVFTFVFGVLPYSQGDSKLTVSVVDHDNSPVSRGLIQEMKESGSDAVQVLSEGEASEGLRNFKTDVVITFPAGLADEAVSHRPLDIQAVVSPNIGQNNSVSSVSDLQNQLRQWALAGQVALVQAEGSRQLDLQQKESAFVAGMQQARHIHPAVATAEETLSGGGLQSDPLGERDRSVLGFAVMFIIFILFGSTGNILQEKVRGTWSRLKTTPASRASVLTGYGLSLFVIGWVQYLIMVLTGRFLFHVRIPFNAWMALTVSLYIFAIAGLALCVSGLVRTQEQHMTTGGFIASISSMIAGTYWPLDLEPTWMQHLAWFMPQSWALSAFQTAAQSGVTLSVMLWPLTVLAGFAIVFFSVGMVQLRYA</sequence>
<comment type="subcellular location">
    <subcellularLocation>
        <location evidence="1">Cell membrane</location>
        <topology evidence="1">Multi-pass membrane protein</topology>
    </subcellularLocation>
</comment>
<name>A0ABV5AJR5_9BACL</name>
<dbReference type="InterPro" id="IPR047817">
    <property type="entry name" value="ABC2_TM_bact-type"/>
</dbReference>
<evidence type="ECO:0000256" key="8">
    <source>
        <dbReference type="SAM" id="Phobius"/>
    </source>
</evidence>
<feature type="domain" description="ABC transmembrane type-2" evidence="9">
    <location>
        <begin position="171"/>
        <end position="394"/>
    </location>
</feature>
<evidence type="ECO:0000256" key="3">
    <source>
        <dbReference type="ARBA" id="ARBA00022448"/>
    </source>
</evidence>
<keyword evidence="11" id="KW-1185">Reference proteome</keyword>
<comment type="caution">
    <text evidence="10">The sequence shown here is derived from an EMBL/GenBank/DDBJ whole genome shotgun (WGS) entry which is preliminary data.</text>
</comment>
<evidence type="ECO:0000256" key="5">
    <source>
        <dbReference type="ARBA" id="ARBA00022692"/>
    </source>
</evidence>
<dbReference type="RefSeq" id="WP_275472998.1">
    <property type="nucleotide sequence ID" value="NZ_CP162940.1"/>
</dbReference>
<accession>A0ABV5AJR5</accession>
<dbReference type="PANTHER" id="PTHR30294">
    <property type="entry name" value="MEMBRANE COMPONENT OF ABC TRANSPORTER YHHJ-RELATED"/>
    <property type="match status" value="1"/>
</dbReference>
<feature type="transmembrane region" description="Helical" evidence="8">
    <location>
        <begin position="206"/>
        <end position="226"/>
    </location>
</feature>
<evidence type="ECO:0000256" key="2">
    <source>
        <dbReference type="ARBA" id="ARBA00007783"/>
    </source>
</evidence>
<comment type="similarity">
    <text evidence="2">Belongs to the ABC-2 integral membrane protein family.</text>
</comment>
<keyword evidence="5 8" id="KW-0812">Transmembrane</keyword>
<keyword evidence="6 8" id="KW-1133">Transmembrane helix</keyword>
<proteinExistence type="inferred from homology"/>
<protein>
    <submittedName>
        <fullName evidence="10">ABC transporter permease</fullName>
    </submittedName>
</protein>
<feature type="transmembrane region" description="Helical" evidence="8">
    <location>
        <begin position="21"/>
        <end position="41"/>
    </location>
</feature>
<evidence type="ECO:0000256" key="6">
    <source>
        <dbReference type="ARBA" id="ARBA00022989"/>
    </source>
</evidence>
<keyword evidence="7 8" id="KW-0472">Membrane</keyword>
<dbReference type="Proteomes" id="UP001579974">
    <property type="component" value="Unassembled WGS sequence"/>
</dbReference>
<evidence type="ECO:0000313" key="11">
    <source>
        <dbReference type="Proteomes" id="UP001579974"/>
    </source>
</evidence>
<dbReference type="EMBL" id="JBDXSU010000023">
    <property type="protein sequence ID" value="MFB5192515.1"/>
    <property type="molecule type" value="Genomic_DNA"/>
</dbReference>